<evidence type="ECO:0008006" key="2">
    <source>
        <dbReference type="Google" id="ProtNLM"/>
    </source>
</evidence>
<dbReference type="EMBL" id="MN740602">
    <property type="protein sequence ID" value="QHS78698.1"/>
    <property type="molecule type" value="Genomic_DNA"/>
</dbReference>
<accession>A0A6C0AG10</accession>
<protein>
    <recommendedName>
        <fullName evidence="2">F-box domain-containing protein</fullName>
    </recommendedName>
</protein>
<organism evidence="1">
    <name type="scientific">viral metagenome</name>
    <dbReference type="NCBI Taxonomy" id="1070528"/>
    <lineage>
        <taxon>unclassified sequences</taxon>
        <taxon>metagenomes</taxon>
        <taxon>organismal metagenomes</taxon>
    </lineage>
</organism>
<dbReference type="AlphaFoldDB" id="A0A6C0AG10"/>
<proteinExistence type="predicted"/>
<name>A0A6C0AG10_9ZZZZ</name>
<sequence length="101" mass="12267">MNLYKYYVSLPDVLVDEILSYGDVESRLKMNSVIKQLNYYSKEFEYMRHNDRSYLWYSLPKTKYARFAFRQIKNKKELGNTINIEKTNLEHTINMINKIKL</sequence>
<reference evidence="1" key="1">
    <citation type="journal article" date="2020" name="Nature">
        <title>Giant virus diversity and host interactions through global metagenomics.</title>
        <authorList>
            <person name="Schulz F."/>
            <person name="Roux S."/>
            <person name="Paez-Espino D."/>
            <person name="Jungbluth S."/>
            <person name="Walsh D.A."/>
            <person name="Denef V.J."/>
            <person name="McMahon K.D."/>
            <person name="Konstantinidis K.T."/>
            <person name="Eloe-Fadrosh E.A."/>
            <person name="Kyrpides N.C."/>
            <person name="Woyke T."/>
        </authorList>
    </citation>
    <scope>NUCLEOTIDE SEQUENCE</scope>
    <source>
        <strain evidence="1">GVMAG-S-1024976-23</strain>
    </source>
</reference>
<evidence type="ECO:0000313" key="1">
    <source>
        <dbReference type="EMBL" id="QHS78698.1"/>
    </source>
</evidence>